<evidence type="ECO:0000313" key="2">
    <source>
        <dbReference type="Proteomes" id="UP001597280"/>
    </source>
</evidence>
<comment type="caution">
    <text evidence="1">The sequence shown here is derived from an EMBL/GenBank/DDBJ whole genome shotgun (WGS) entry which is preliminary data.</text>
</comment>
<dbReference type="EMBL" id="JBHUFL010000003">
    <property type="protein sequence ID" value="MFD1836393.1"/>
    <property type="molecule type" value="Genomic_DNA"/>
</dbReference>
<dbReference type="Proteomes" id="UP001597280">
    <property type="component" value="Unassembled WGS sequence"/>
</dbReference>
<keyword evidence="2" id="KW-1185">Reference proteome</keyword>
<reference evidence="2" key="1">
    <citation type="journal article" date="2019" name="Int. J. Syst. Evol. Microbiol.">
        <title>The Global Catalogue of Microorganisms (GCM) 10K type strain sequencing project: providing services to taxonomists for standard genome sequencing and annotation.</title>
        <authorList>
            <consortium name="The Broad Institute Genomics Platform"/>
            <consortium name="The Broad Institute Genome Sequencing Center for Infectious Disease"/>
            <person name="Wu L."/>
            <person name="Ma J."/>
        </authorList>
    </citation>
    <scope>NUCLEOTIDE SEQUENCE [LARGE SCALE GENOMIC DNA]</scope>
    <source>
        <strain evidence="2">JCM 11650</strain>
    </source>
</reference>
<gene>
    <name evidence="1" type="ORF">ACFSDA_15115</name>
</gene>
<evidence type="ECO:0000313" key="1">
    <source>
        <dbReference type="EMBL" id="MFD1836393.1"/>
    </source>
</evidence>
<name>A0ABW4Q0V1_9MICO</name>
<accession>A0ABW4Q0V1</accession>
<sequence>MSHHTRTRRRGLCPCIACKGRTGDVHGTQRMSASCRCDFCRRAATTYARLRAYTKDAMKTTTPLPGNPYAEFMAGLAEDGTRYPASAAPVLQVVATLALAHEQHQRNRLAAITAIAKGLDLPVDLEDLAREGADR</sequence>
<protein>
    <submittedName>
        <fullName evidence="1">Uncharacterized protein</fullName>
    </submittedName>
</protein>
<proteinExistence type="predicted"/>
<organism evidence="1 2">
    <name type="scientific">Brachybacterium rhamnosum</name>
    <dbReference type="NCBI Taxonomy" id="173361"/>
    <lineage>
        <taxon>Bacteria</taxon>
        <taxon>Bacillati</taxon>
        <taxon>Actinomycetota</taxon>
        <taxon>Actinomycetes</taxon>
        <taxon>Micrococcales</taxon>
        <taxon>Dermabacteraceae</taxon>
        <taxon>Brachybacterium</taxon>
    </lineage>
</organism>
<dbReference type="RefSeq" id="WP_343905846.1">
    <property type="nucleotide sequence ID" value="NZ_BAAAIS010000003.1"/>
</dbReference>